<evidence type="ECO:0000313" key="2">
    <source>
        <dbReference type="EnsemblProtists" id="PYU1_T003142"/>
    </source>
</evidence>
<keyword evidence="1" id="KW-0732">Signal</keyword>
<dbReference type="Proteomes" id="UP000019132">
    <property type="component" value="Unassembled WGS sequence"/>
</dbReference>
<dbReference type="OMA" id="CMANVAP"/>
<dbReference type="EnsemblProtists" id="PYU1_T003142">
    <property type="protein sequence ID" value="PYU1_T003142"/>
    <property type="gene ID" value="PYU1_G003137"/>
</dbReference>
<dbReference type="eggNOG" id="ENOG502SIQ9">
    <property type="taxonomic scope" value="Eukaryota"/>
</dbReference>
<feature type="chain" id="PRO_5003867654" evidence="1">
    <location>
        <begin position="22"/>
        <end position="144"/>
    </location>
</feature>
<dbReference type="VEuPathDB" id="FungiDB:PYU1_G003137"/>
<accession>K3WDV1</accession>
<dbReference type="EMBL" id="GL376603">
    <property type="status" value="NOT_ANNOTATED_CDS"/>
    <property type="molecule type" value="Genomic_DNA"/>
</dbReference>
<feature type="signal peptide" evidence="1">
    <location>
        <begin position="1"/>
        <end position="21"/>
    </location>
</feature>
<evidence type="ECO:0000256" key="1">
    <source>
        <dbReference type="SAM" id="SignalP"/>
    </source>
</evidence>
<protein>
    <submittedName>
        <fullName evidence="2">Uncharacterized protein</fullName>
    </submittedName>
</protein>
<keyword evidence="3" id="KW-1185">Reference proteome</keyword>
<dbReference type="HOGENOM" id="CLU_1800325_0_0_1"/>
<evidence type="ECO:0000313" key="3">
    <source>
        <dbReference type="Proteomes" id="UP000019132"/>
    </source>
</evidence>
<dbReference type="AlphaFoldDB" id="K3WDV1"/>
<name>K3WDV1_GLOUD</name>
<reference evidence="2" key="3">
    <citation type="submission" date="2015-02" db="UniProtKB">
        <authorList>
            <consortium name="EnsemblProtists"/>
        </authorList>
    </citation>
    <scope>IDENTIFICATION</scope>
    <source>
        <strain evidence="2">DAOM BR144</strain>
    </source>
</reference>
<organism evidence="2 3">
    <name type="scientific">Globisporangium ultimum (strain ATCC 200006 / CBS 805.95 / DAOM BR144)</name>
    <name type="common">Pythium ultimum</name>
    <dbReference type="NCBI Taxonomy" id="431595"/>
    <lineage>
        <taxon>Eukaryota</taxon>
        <taxon>Sar</taxon>
        <taxon>Stramenopiles</taxon>
        <taxon>Oomycota</taxon>
        <taxon>Peronosporomycetes</taxon>
        <taxon>Pythiales</taxon>
        <taxon>Pythiaceae</taxon>
        <taxon>Globisporangium</taxon>
    </lineage>
</organism>
<reference evidence="3" key="2">
    <citation type="submission" date="2010-04" db="EMBL/GenBank/DDBJ databases">
        <authorList>
            <person name="Buell R."/>
            <person name="Hamilton J."/>
            <person name="Hostetler J."/>
        </authorList>
    </citation>
    <scope>NUCLEOTIDE SEQUENCE [LARGE SCALE GENOMIC DNA]</scope>
    <source>
        <strain evidence="3">DAOM:BR144</strain>
    </source>
</reference>
<dbReference type="InParanoid" id="K3WDV1"/>
<proteinExistence type="predicted"/>
<sequence length="144" mass="15672">MKVEQYAVVLILNWNLAAVEAFVHRANITAPGASGVPAIPAWLTVTPPNLTANSLTDDIVGHLALVVGGRCGRVMLAPNDLVQYGNVMTRLVHIEQDSFVQACMIDVLANQHLASLFCMQDRRTRRPIPTDHVPPPTPVRSVFA</sequence>
<reference evidence="3" key="1">
    <citation type="journal article" date="2010" name="Genome Biol.">
        <title>Genome sequence of the necrotrophic plant pathogen Pythium ultimum reveals original pathogenicity mechanisms and effector repertoire.</title>
        <authorList>
            <person name="Levesque C.A."/>
            <person name="Brouwer H."/>
            <person name="Cano L."/>
            <person name="Hamilton J.P."/>
            <person name="Holt C."/>
            <person name="Huitema E."/>
            <person name="Raffaele S."/>
            <person name="Robideau G.P."/>
            <person name="Thines M."/>
            <person name="Win J."/>
            <person name="Zerillo M.M."/>
            <person name="Beakes G.W."/>
            <person name="Boore J.L."/>
            <person name="Busam D."/>
            <person name="Dumas B."/>
            <person name="Ferriera S."/>
            <person name="Fuerstenberg S.I."/>
            <person name="Gachon C.M."/>
            <person name="Gaulin E."/>
            <person name="Govers F."/>
            <person name="Grenville-Briggs L."/>
            <person name="Horner N."/>
            <person name="Hostetler J."/>
            <person name="Jiang R.H."/>
            <person name="Johnson J."/>
            <person name="Krajaejun T."/>
            <person name="Lin H."/>
            <person name="Meijer H.J."/>
            <person name="Moore B."/>
            <person name="Morris P."/>
            <person name="Phuntmart V."/>
            <person name="Puiu D."/>
            <person name="Shetty J."/>
            <person name="Stajich J.E."/>
            <person name="Tripathy S."/>
            <person name="Wawra S."/>
            <person name="van West P."/>
            <person name="Whitty B.R."/>
            <person name="Coutinho P.M."/>
            <person name="Henrissat B."/>
            <person name="Martin F."/>
            <person name="Thomas P.D."/>
            <person name="Tyler B.M."/>
            <person name="De Vries R.P."/>
            <person name="Kamoun S."/>
            <person name="Yandell M."/>
            <person name="Tisserat N."/>
            <person name="Buell C.R."/>
        </authorList>
    </citation>
    <scope>NUCLEOTIDE SEQUENCE</scope>
    <source>
        <strain evidence="3">DAOM:BR144</strain>
    </source>
</reference>